<feature type="transmembrane region" description="Helical" evidence="6">
    <location>
        <begin position="171"/>
        <end position="192"/>
    </location>
</feature>
<dbReference type="RefSeq" id="WP_103932096.1">
    <property type="nucleotide sequence ID" value="NZ_FNVA01000001.1"/>
</dbReference>
<dbReference type="PANTHER" id="PTHR23505:SF79">
    <property type="entry name" value="PROTEIN SPINSTER"/>
    <property type="match status" value="1"/>
</dbReference>
<dbReference type="AlphaFoldDB" id="A0A1H5SJC0"/>
<dbReference type="Pfam" id="PF07690">
    <property type="entry name" value="MFS_1"/>
    <property type="match status" value="1"/>
</dbReference>
<dbReference type="CDD" id="cd17328">
    <property type="entry name" value="MFS_spinster_like"/>
    <property type="match status" value="1"/>
</dbReference>
<dbReference type="SUPFAM" id="SSF103473">
    <property type="entry name" value="MFS general substrate transporter"/>
    <property type="match status" value="1"/>
</dbReference>
<keyword evidence="9" id="KW-1185">Reference proteome</keyword>
<feature type="transmembrane region" description="Helical" evidence="6">
    <location>
        <begin position="143"/>
        <end position="165"/>
    </location>
</feature>
<evidence type="ECO:0000256" key="3">
    <source>
        <dbReference type="ARBA" id="ARBA00022692"/>
    </source>
</evidence>
<dbReference type="GO" id="GO:0022857">
    <property type="term" value="F:transmembrane transporter activity"/>
    <property type="evidence" value="ECO:0007669"/>
    <property type="project" value="InterPro"/>
</dbReference>
<evidence type="ECO:0000256" key="5">
    <source>
        <dbReference type="ARBA" id="ARBA00023136"/>
    </source>
</evidence>
<dbReference type="InterPro" id="IPR011701">
    <property type="entry name" value="MFS"/>
</dbReference>
<proteinExistence type="predicted"/>
<feature type="transmembrane region" description="Helical" evidence="6">
    <location>
        <begin position="84"/>
        <end position="103"/>
    </location>
</feature>
<feature type="transmembrane region" description="Helical" evidence="6">
    <location>
        <begin position="261"/>
        <end position="283"/>
    </location>
</feature>
<keyword evidence="4 6" id="KW-1133">Transmembrane helix</keyword>
<dbReference type="PROSITE" id="PS50850">
    <property type="entry name" value="MFS"/>
    <property type="match status" value="1"/>
</dbReference>
<name>A0A1H5SJC0_9BACT</name>
<dbReference type="PANTHER" id="PTHR23505">
    <property type="entry name" value="SPINSTER"/>
    <property type="match status" value="1"/>
</dbReference>
<evidence type="ECO:0000313" key="8">
    <source>
        <dbReference type="EMBL" id="SEF50719.1"/>
    </source>
</evidence>
<dbReference type="Proteomes" id="UP000236728">
    <property type="component" value="Unassembled WGS sequence"/>
</dbReference>
<dbReference type="InterPro" id="IPR036259">
    <property type="entry name" value="MFS_trans_sf"/>
</dbReference>
<keyword evidence="2" id="KW-0813">Transport</keyword>
<accession>A0A1H5SJC0</accession>
<feature type="transmembrane region" description="Helical" evidence="6">
    <location>
        <begin position="12"/>
        <end position="32"/>
    </location>
</feature>
<gene>
    <name evidence="8" type="ORF">SAMN05421819_0230</name>
</gene>
<dbReference type="GO" id="GO:0016020">
    <property type="term" value="C:membrane"/>
    <property type="evidence" value="ECO:0007669"/>
    <property type="project" value="UniProtKB-SubCell"/>
</dbReference>
<keyword evidence="5 6" id="KW-0472">Membrane</keyword>
<evidence type="ECO:0000313" key="9">
    <source>
        <dbReference type="Proteomes" id="UP000236728"/>
    </source>
</evidence>
<evidence type="ECO:0000256" key="6">
    <source>
        <dbReference type="SAM" id="Phobius"/>
    </source>
</evidence>
<reference evidence="8 9" key="1">
    <citation type="submission" date="2016-10" db="EMBL/GenBank/DDBJ databases">
        <authorList>
            <person name="de Groot N.N."/>
        </authorList>
    </citation>
    <scope>NUCLEOTIDE SEQUENCE [LARGE SCALE GENOMIC DNA]</scope>
    <source>
        <strain evidence="8 9">DSM 22489</strain>
    </source>
</reference>
<sequence>MAESVTKPAAGVARGATVALVLLTAMNFVNYLDRYILPAVQEQIKGEFHLSDNQIGSLTLWFMVAYVAASPVTGWLGDRFPRKPMIVIAAIGIAAMNFFTASVHDYMSLNLRHAALGIGEASFGIFAPSLLADFYADDQRNRVLTIFNLSLPFGAAMGVEAGAWIGAHHGWRMSFIASAVPGLLVAILIAVFMREPKRAVVEGKAKADKGSVVSLLRNPAYLCAILGYSAVTFSLGGISWWMPSFLHRFAGYSIEAAGGVMGPIIVVAGIGGTALGGWIAQVWSRKTSKALYLVPAISAALTIPPAITLFFGPKGLLLPSLSLAIFLVFLGTGPVNAATLNAVPANLRATAMAGQLFALHIFGDMFSPKLIGIISDTSDLRHGLAATLVTFAIGAVIFFVGAKYAPELHHALPEGEETPQAA</sequence>
<dbReference type="InterPro" id="IPR044770">
    <property type="entry name" value="MFS_spinster-like"/>
</dbReference>
<dbReference type="EMBL" id="FNVA01000001">
    <property type="protein sequence ID" value="SEF50719.1"/>
    <property type="molecule type" value="Genomic_DNA"/>
</dbReference>
<evidence type="ECO:0000256" key="2">
    <source>
        <dbReference type="ARBA" id="ARBA00022448"/>
    </source>
</evidence>
<feature type="transmembrane region" description="Helical" evidence="6">
    <location>
        <begin position="317"/>
        <end position="338"/>
    </location>
</feature>
<dbReference type="OrthoDB" id="9773404at2"/>
<dbReference type="InterPro" id="IPR020846">
    <property type="entry name" value="MFS_dom"/>
</dbReference>
<evidence type="ECO:0000256" key="4">
    <source>
        <dbReference type="ARBA" id="ARBA00022989"/>
    </source>
</evidence>
<dbReference type="Gene3D" id="1.20.1250.20">
    <property type="entry name" value="MFS general substrate transporter like domains"/>
    <property type="match status" value="1"/>
</dbReference>
<organism evidence="8 9">
    <name type="scientific">Bryocella elongata</name>
    <dbReference type="NCBI Taxonomy" id="863522"/>
    <lineage>
        <taxon>Bacteria</taxon>
        <taxon>Pseudomonadati</taxon>
        <taxon>Acidobacteriota</taxon>
        <taxon>Terriglobia</taxon>
        <taxon>Terriglobales</taxon>
        <taxon>Acidobacteriaceae</taxon>
        <taxon>Bryocella</taxon>
    </lineage>
</organism>
<evidence type="ECO:0000259" key="7">
    <source>
        <dbReference type="PROSITE" id="PS50850"/>
    </source>
</evidence>
<feature type="transmembrane region" description="Helical" evidence="6">
    <location>
        <begin position="290"/>
        <end position="311"/>
    </location>
</feature>
<feature type="transmembrane region" description="Helical" evidence="6">
    <location>
        <begin position="383"/>
        <end position="402"/>
    </location>
</feature>
<feature type="domain" description="Major facilitator superfamily (MFS) profile" evidence="7">
    <location>
        <begin position="19"/>
        <end position="413"/>
    </location>
</feature>
<evidence type="ECO:0000256" key="1">
    <source>
        <dbReference type="ARBA" id="ARBA00004141"/>
    </source>
</evidence>
<protein>
    <submittedName>
        <fullName evidence="8">Sugar phosphate permease</fullName>
    </submittedName>
</protein>
<keyword evidence="3 6" id="KW-0812">Transmembrane</keyword>
<comment type="subcellular location">
    <subcellularLocation>
        <location evidence="1">Membrane</location>
        <topology evidence="1">Multi-pass membrane protein</topology>
    </subcellularLocation>
</comment>
<feature type="transmembrane region" description="Helical" evidence="6">
    <location>
        <begin position="58"/>
        <end position="77"/>
    </location>
</feature>
<feature type="transmembrane region" description="Helical" evidence="6">
    <location>
        <begin position="219"/>
        <end position="241"/>
    </location>
</feature>